<reference evidence="3" key="1">
    <citation type="journal article" date="2021" name="Proc. Natl. Acad. Sci. U.S.A.">
        <title>A Catalog of Tens of Thousands of Viruses from Human Metagenomes Reveals Hidden Associations with Chronic Diseases.</title>
        <authorList>
            <person name="Tisza M.J."/>
            <person name="Buck C.B."/>
        </authorList>
    </citation>
    <scope>NUCLEOTIDE SEQUENCE</scope>
    <source>
        <strain evidence="3">CtTVN2</strain>
    </source>
</reference>
<dbReference type="Gene3D" id="1.10.10.10">
    <property type="entry name" value="Winged helix-like DNA-binding domain superfamily/Winged helix DNA-binding domain"/>
    <property type="match status" value="1"/>
</dbReference>
<dbReference type="SUPFAM" id="SSF158499">
    <property type="entry name" value="DnaD domain-like"/>
    <property type="match status" value="1"/>
</dbReference>
<dbReference type="PANTHER" id="PTHR37293">
    <property type="entry name" value="PHAGE REPLICATION PROTEIN-RELATED"/>
    <property type="match status" value="1"/>
</dbReference>
<feature type="domain" description="DnaB/C C-terminal" evidence="2">
    <location>
        <begin position="158"/>
        <end position="223"/>
    </location>
</feature>
<evidence type="ECO:0000259" key="2">
    <source>
        <dbReference type="Pfam" id="PF07261"/>
    </source>
</evidence>
<feature type="region of interest" description="Disordered" evidence="1">
    <location>
        <begin position="222"/>
        <end position="244"/>
    </location>
</feature>
<organism evidence="3">
    <name type="scientific">Caudovirales sp. ctTVN2</name>
    <dbReference type="NCBI Taxonomy" id="2827634"/>
    <lineage>
        <taxon>Viruses</taxon>
        <taxon>Duplodnaviria</taxon>
        <taxon>Heunggongvirae</taxon>
        <taxon>Uroviricota</taxon>
        <taxon>Caudoviricetes</taxon>
    </lineage>
</organism>
<proteinExistence type="predicted"/>
<dbReference type="NCBIfam" id="TIGR01446">
    <property type="entry name" value="DnaD_dom"/>
    <property type="match status" value="1"/>
</dbReference>
<dbReference type="Gene3D" id="1.10.10.630">
    <property type="entry name" value="DnaD domain-like"/>
    <property type="match status" value="1"/>
</dbReference>
<dbReference type="PANTHER" id="PTHR37293:SF5">
    <property type="entry name" value="DNA REPLICATION PROTEIN"/>
    <property type="match status" value="1"/>
</dbReference>
<dbReference type="InterPro" id="IPR034829">
    <property type="entry name" value="DnaD-like_sf"/>
</dbReference>
<dbReference type="InterPro" id="IPR036388">
    <property type="entry name" value="WH-like_DNA-bd_sf"/>
</dbReference>
<protein>
    <submittedName>
        <fullName evidence="3">Replisome organizer</fullName>
    </submittedName>
</protein>
<evidence type="ECO:0000256" key="1">
    <source>
        <dbReference type="SAM" id="MobiDB-lite"/>
    </source>
</evidence>
<name>A0A8S5S8B0_9CAUD</name>
<accession>A0A8S5S8B0</accession>
<dbReference type="SUPFAM" id="SSF46785">
    <property type="entry name" value="Winged helix' DNA-binding domain"/>
    <property type="match status" value="1"/>
</dbReference>
<sequence>MVKPDNYVMLLGWMRTELNLKGNELNLYAIIYGFTQDGETEFSGSIRYMQEWLGAESKQTVFNTLDKLIKKGLVQKRTEVVNGIKHNYYLAAPRGSLKIRPPQSNFYTGVVQNLDHPSPNFRPNNIEDNIEDILVIEDGGTRKKDPRLDADLSKIINAYQANIGTWPRILTDDLQRWKEQFSTEMLLLAISEGAKNGAHKWSYIESILRRWKKDNIKTPGDFEAWEAQRKPSTGQQPKRSAAEDYDEIFRELLGGSA</sequence>
<evidence type="ECO:0000313" key="3">
    <source>
        <dbReference type="EMBL" id="DAF47152.1"/>
    </source>
</evidence>
<dbReference type="InterPro" id="IPR053162">
    <property type="entry name" value="DnaD"/>
</dbReference>
<dbReference type="InterPro" id="IPR006343">
    <property type="entry name" value="DnaB/C_C"/>
</dbReference>
<dbReference type="EMBL" id="BK032551">
    <property type="protein sequence ID" value="DAF47152.1"/>
    <property type="molecule type" value="Genomic_DNA"/>
</dbReference>
<dbReference type="Pfam" id="PF07261">
    <property type="entry name" value="DnaB_2"/>
    <property type="match status" value="1"/>
</dbReference>
<dbReference type="InterPro" id="IPR036390">
    <property type="entry name" value="WH_DNA-bd_sf"/>
</dbReference>